<dbReference type="Proteomes" id="UP000289323">
    <property type="component" value="Unassembled WGS sequence"/>
</dbReference>
<dbReference type="AlphaFoldDB" id="A0A446BQX9"/>
<evidence type="ECO:0000313" key="3">
    <source>
        <dbReference type="Proteomes" id="UP000289323"/>
    </source>
</evidence>
<name>A0A446BQX9_9PEZI</name>
<dbReference type="EMBL" id="OUUZ01000013">
    <property type="protein sequence ID" value="SPQ24878.1"/>
    <property type="molecule type" value="Genomic_DNA"/>
</dbReference>
<organism evidence="2 3">
    <name type="scientific">Thermothielavioides terrestris</name>
    <dbReference type="NCBI Taxonomy" id="2587410"/>
    <lineage>
        <taxon>Eukaryota</taxon>
        <taxon>Fungi</taxon>
        <taxon>Dikarya</taxon>
        <taxon>Ascomycota</taxon>
        <taxon>Pezizomycotina</taxon>
        <taxon>Sordariomycetes</taxon>
        <taxon>Sordariomycetidae</taxon>
        <taxon>Sordariales</taxon>
        <taxon>Chaetomiaceae</taxon>
        <taxon>Thermothielavioides</taxon>
    </lineage>
</organism>
<feature type="region of interest" description="Disordered" evidence="1">
    <location>
        <begin position="1"/>
        <end position="26"/>
    </location>
</feature>
<feature type="compositionally biased region" description="Polar residues" evidence="1">
    <location>
        <begin position="1"/>
        <end position="13"/>
    </location>
</feature>
<gene>
    <name evidence="2" type="ORF">TT172_LOCUS7297</name>
</gene>
<sequence>MVFNELSNMQNHADPTPVLSKAGDTVGPIDRNRCSICGKNYTGAVKNCTCGKN</sequence>
<accession>A0A446BQX9</accession>
<reference evidence="2 3" key="1">
    <citation type="submission" date="2018-04" db="EMBL/GenBank/DDBJ databases">
        <authorList>
            <person name="Huttner S."/>
            <person name="Dainat J."/>
        </authorList>
    </citation>
    <scope>NUCLEOTIDE SEQUENCE [LARGE SCALE GENOMIC DNA]</scope>
</reference>
<evidence type="ECO:0000313" key="2">
    <source>
        <dbReference type="EMBL" id="SPQ24878.1"/>
    </source>
</evidence>
<protein>
    <submittedName>
        <fullName evidence="2">Dc0fc3b6-687d-49cb-a5f5-35c6b8cacd0c</fullName>
    </submittedName>
</protein>
<proteinExistence type="predicted"/>
<evidence type="ECO:0000256" key="1">
    <source>
        <dbReference type="SAM" id="MobiDB-lite"/>
    </source>
</evidence>